<feature type="transmembrane region" description="Helical" evidence="8">
    <location>
        <begin position="322"/>
        <end position="341"/>
    </location>
</feature>
<evidence type="ECO:0000256" key="6">
    <source>
        <dbReference type="ARBA" id="ARBA00022989"/>
    </source>
</evidence>
<feature type="transmembrane region" description="Helical" evidence="8">
    <location>
        <begin position="273"/>
        <end position="301"/>
    </location>
</feature>
<feature type="transmembrane region" description="Helical" evidence="8">
    <location>
        <begin position="198"/>
        <end position="223"/>
    </location>
</feature>
<protein>
    <recommendedName>
        <fullName evidence="8">Nickel/cobalt efflux system</fullName>
    </recommendedName>
</protein>
<dbReference type="EMBL" id="CAXAMN010025495">
    <property type="protein sequence ID" value="CAK9095604.1"/>
    <property type="molecule type" value="Genomic_DNA"/>
</dbReference>
<dbReference type="InterPro" id="IPR011541">
    <property type="entry name" value="Ni/Co_transpt_high_affinity"/>
</dbReference>
<keyword evidence="5 8" id="KW-0812">Transmembrane</keyword>
<dbReference type="InterPro" id="IPR004688">
    <property type="entry name" value="Ni/Co_transpt"/>
</dbReference>
<accession>A0ABP0R5U2</accession>
<evidence type="ECO:0000256" key="8">
    <source>
        <dbReference type="RuleBase" id="RU362101"/>
    </source>
</evidence>
<dbReference type="Pfam" id="PF03824">
    <property type="entry name" value="NicO"/>
    <property type="match status" value="1"/>
</dbReference>
<feature type="transmembrane region" description="Helical" evidence="8">
    <location>
        <begin position="142"/>
        <end position="162"/>
    </location>
</feature>
<name>A0ABP0R5U2_9DINO</name>
<feature type="transmembrane region" description="Helical" evidence="8">
    <location>
        <begin position="40"/>
        <end position="60"/>
    </location>
</feature>
<evidence type="ECO:0000313" key="9">
    <source>
        <dbReference type="EMBL" id="CAK9095604.1"/>
    </source>
</evidence>
<keyword evidence="3 8" id="KW-0813">Transport</keyword>
<evidence type="ECO:0000256" key="7">
    <source>
        <dbReference type="ARBA" id="ARBA00023136"/>
    </source>
</evidence>
<organism evidence="9 10">
    <name type="scientific">Durusdinium trenchii</name>
    <dbReference type="NCBI Taxonomy" id="1381693"/>
    <lineage>
        <taxon>Eukaryota</taxon>
        <taxon>Sar</taxon>
        <taxon>Alveolata</taxon>
        <taxon>Dinophyceae</taxon>
        <taxon>Suessiales</taxon>
        <taxon>Symbiodiniaceae</taxon>
        <taxon>Durusdinium</taxon>
    </lineage>
</organism>
<keyword evidence="7 8" id="KW-0472">Membrane</keyword>
<proteinExistence type="inferred from homology"/>
<dbReference type="PANTHER" id="PTHR31611">
    <property type="entry name" value="HIGH-AFFINITY NICKEL TRANSPORT PROTEIN NIC1"/>
    <property type="match status" value="1"/>
</dbReference>
<gene>
    <name evidence="9" type="ORF">CCMP2556_LOCUS45525</name>
</gene>
<keyword evidence="4" id="KW-0533">Nickel</keyword>
<evidence type="ECO:0000256" key="1">
    <source>
        <dbReference type="ARBA" id="ARBA00004127"/>
    </source>
</evidence>
<evidence type="ECO:0000256" key="5">
    <source>
        <dbReference type="ARBA" id="ARBA00022692"/>
    </source>
</evidence>
<reference evidence="9 10" key="1">
    <citation type="submission" date="2024-02" db="EMBL/GenBank/DDBJ databases">
        <authorList>
            <person name="Chen Y."/>
            <person name="Shah S."/>
            <person name="Dougan E. K."/>
            <person name="Thang M."/>
            <person name="Chan C."/>
        </authorList>
    </citation>
    <scope>NUCLEOTIDE SEQUENCE [LARGE SCALE GENOMIC DNA]</scope>
</reference>
<dbReference type="PANTHER" id="PTHR31611:SF0">
    <property type="entry name" value="HIGH-AFFINITY NICKEL TRANSPORT PROTEIN NIC1"/>
    <property type="match status" value="1"/>
</dbReference>
<sequence length="377" mass="41457">MSQRTSRHVPLARAAACMTELAGLGMTGDPERSRSSRSSLIIAVVILLTTLSLFGALLFVPELLASGLLAYSFGLRHAVDVDHIAAIDNITRKLTTRTSRPQTVGMFFALGHSSVVFLACSAIVLAQHYISDHLEIFHRYGNIIGISVSGFFLFFIGLLNLYTARQLWLNWENGHNHPMMGCCLRCCPRLFGAISKPWHMLLVGFLFGLGFDTSTEVGLLGIVAVSHLKAPAVTILLLPLLFMSGMCLLDTLNGFFMSWVYQTSLEDDMQKTYFNFFLTSTSGVIALSVGSLELLGLPAALGMPGLGDHGFWQGVETLNNHFEMLGIAAVSFFAFSMLVAWCCYRRVTGCRSTEHDRVRRGLVRYVENGNLIDRSGV</sequence>
<comment type="caution">
    <text evidence="9">The sequence shown here is derived from an EMBL/GenBank/DDBJ whole genome shotgun (WGS) entry which is preliminary data.</text>
</comment>
<evidence type="ECO:0000256" key="3">
    <source>
        <dbReference type="ARBA" id="ARBA00022448"/>
    </source>
</evidence>
<keyword evidence="10" id="KW-1185">Reference proteome</keyword>
<evidence type="ECO:0000256" key="4">
    <source>
        <dbReference type="ARBA" id="ARBA00022596"/>
    </source>
</evidence>
<evidence type="ECO:0000313" key="10">
    <source>
        <dbReference type="Proteomes" id="UP001642484"/>
    </source>
</evidence>
<comment type="subcellular location">
    <subcellularLocation>
        <location evidence="8">Cell membrane</location>
        <topology evidence="8">Multi-pass membrane protein</topology>
    </subcellularLocation>
    <subcellularLocation>
        <location evidence="1">Endomembrane system</location>
        <topology evidence="1">Multi-pass membrane protein</topology>
    </subcellularLocation>
</comment>
<feature type="transmembrane region" description="Helical" evidence="8">
    <location>
        <begin position="235"/>
        <end position="261"/>
    </location>
</feature>
<feature type="transmembrane region" description="Helical" evidence="8">
    <location>
        <begin position="106"/>
        <end position="130"/>
    </location>
</feature>
<comment type="similarity">
    <text evidence="2 8">Belongs to the NiCoT transporter (TC 2.A.52) family.</text>
</comment>
<dbReference type="Proteomes" id="UP001642484">
    <property type="component" value="Unassembled WGS sequence"/>
</dbReference>
<keyword evidence="6 8" id="KW-1133">Transmembrane helix</keyword>
<evidence type="ECO:0000256" key="2">
    <source>
        <dbReference type="ARBA" id="ARBA00010892"/>
    </source>
</evidence>